<reference evidence="1 2" key="1">
    <citation type="journal article" date="2017" name="Nat. Ecol. Evol.">
        <title>Scallop genome provides insights into evolution of bilaterian karyotype and development.</title>
        <authorList>
            <person name="Wang S."/>
            <person name="Zhang J."/>
            <person name="Jiao W."/>
            <person name="Li J."/>
            <person name="Xun X."/>
            <person name="Sun Y."/>
            <person name="Guo X."/>
            <person name="Huan P."/>
            <person name="Dong B."/>
            <person name="Zhang L."/>
            <person name="Hu X."/>
            <person name="Sun X."/>
            <person name="Wang J."/>
            <person name="Zhao C."/>
            <person name="Wang Y."/>
            <person name="Wang D."/>
            <person name="Huang X."/>
            <person name="Wang R."/>
            <person name="Lv J."/>
            <person name="Li Y."/>
            <person name="Zhang Z."/>
            <person name="Liu B."/>
            <person name="Lu W."/>
            <person name="Hui Y."/>
            <person name="Liang J."/>
            <person name="Zhou Z."/>
            <person name="Hou R."/>
            <person name="Li X."/>
            <person name="Liu Y."/>
            <person name="Li H."/>
            <person name="Ning X."/>
            <person name="Lin Y."/>
            <person name="Zhao L."/>
            <person name="Xing Q."/>
            <person name="Dou J."/>
            <person name="Li Y."/>
            <person name="Mao J."/>
            <person name="Guo H."/>
            <person name="Dou H."/>
            <person name="Li T."/>
            <person name="Mu C."/>
            <person name="Jiang W."/>
            <person name="Fu Q."/>
            <person name="Fu X."/>
            <person name="Miao Y."/>
            <person name="Liu J."/>
            <person name="Yu Q."/>
            <person name="Li R."/>
            <person name="Liao H."/>
            <person name="Li X."/>
            <person name="Kong Y."/>
            <person name="Jiang Z."/>
            <person name="Chourrout D."/>
            <person name="Li R."/>
            <person name="Bao Z."/>
        </authorList>
    </citation>
    <scope>NUCLEOTIDE SEQUENCE [LARGE SCALE GENOMIC DNA]</scope>
    <source>
        <strain evidence="1 2">PY_sf001</strain>
    </source>
</reference>
<accession>A0A210QEW1</accession>
<keyword evidence="2" id="KW-1185">Reference proteome</keyword>
<dbReference type="EMBL" id="NEDP02003959">
    <property type="protein sequence ID" value="OWF47264.1"/>
    <property type="molecule type" value="Genomic_DNA"/>
</dbReference>
<dbReference type="Proteomes" id="UP000242188">
    <property type="component" value="Unassembled WGS sequence"/>
</dbReference>
<sequence>MLVFFFQSEYGDFALLSNLHLLRNSRNNLLAHGRPILMYTSPELYDTQDYVYPAGNQYAGASKEECTFKNGIPCDPDVYQLCLEIMLENGWNVPNDATCARELYIRLRREVLTLV</sequence>
<gene>
    <name evidence="1" type="ORF">KP79_PYT26190</name>
</gene>
<organism evidence="1 2">
    <name type="scientific">Mizuhopecten yessoensis</name>
    <name type="common">Japanese scallop</name>
    <name type="synonym">Patinopecten yessoensis</name>
    <dbReference type="NCBI Taxonomy" id="6573"/>
    <lineage>
        <taxon>Eukaryota</taxon>
        <taxon>Metazoa</taxon>
        <taxon>Spiralia</taxon>
        <taxon>Lophotrochozoa</taxon>
        <taxon>Mollusca</taxon>
        <taxon>Bivalvia</taxon>
        <taxon>Autobranchia</taxon>
        <taxon>Pteriomorphia</taxon>
        <taxon>Pectinida</taxon>
        <taxon>Pectinoidea</taxon>
        <taxon>Pectinidae</taxon>
        <taxon>Mizuhopecten</taxon>
    </lineage>
</organism>
<name>A0A210QEW1_MIZYE</name>
<proteinExistence type="predicted"/>
<evidence type="ECO:0000313" key="1">
    <source>
        <dbReference type="EMBL" id="OWF47264.1"/>
    </source>
</evidence>
<protein>
    <submittedName>
        <fullName evidence="1">Uncharacterized protein</fullName>
    </submittedName>
</protein>
<comment type="caution">
    <text evidence="1">The sequence shown here is derived from an EMBL/GenBank/DDBJ whole genome shotgun (WGS) entry which is preliminary data.</text>
</comment>
<dbReference type="AlphaFoldDB" id="A0A210QEW1"/>
<evidence type="ECO:0000313" key="2">
    <source>
        <dbReference type="Proteomes" id="UP000242188"/>
    </source>
</evidence>